<organism evidence="2 3">
    <name type="scientific">Dibothriocephalus latus</name>
    <name type="common">Fish tapeworm</name>
    <name type="synonym">Diphyllobothrium latum</name>
    <dbReference type="NCBI Taxonomy" id="60516"/>
    <lineage>
        <taxon>Eukaryota</taxon>
        <taxon>Metazoa</taxon>
        <taxon>Spiralia</taxon>
        <taxon>Lophotrochozoa</taxon>
        <taxon>Platyhelminthes</taxon>
        <taxon>Cestoda</taxon>
        <taxon>Eucestoda</taxon>
        <taxon>Diphyllobothriidea</taxon>
        <taxon>Diphyllobothriidae</taxon>
        <taxon>Dibothriocephalus</taxon>
    </lineage>
</organism>
<evidence type="ECO:0000313" key="3">
    <source>
        <dbReference type="Proteomes" id="UP000281553"/>
    </source>
</evidence>
<gene>
    <name evidence="2" type="ORF">DILT_LOCUS2867</name>
</gene>
<accession>A0A3P6UJV1</accession>
<dbReference type="Proteomes" id="UP000281553">
    <property type="component" value="Unassembled WGS sequence"/>
</dbReference>
<sequence>MLYNNGLREIQMHGSPDMFSILQSRDNSPHSQSSLLLLALHSNAPSDKAPVERFAASSRSSEGRGATNSAPLYRRSSQTTRDHIPTQQANMRGTEARPITVISYHSPDAGRTPSDNATGAELSRPSIPPELEQTTRPPPAGSLRQQGDNYVIEISDSD</sequence>
<feature type="region of interest" description="Disordered" evidence="1">
    <location>
        <begin position="19"/>
        <end position="158"/>
    </location>
</feature>
<evidence type="ECO:0000313" key="2">
    <source>
        <dbReference type="EMBL" id="VDK77551.1"/>
    </source>
</evidence>
<reference evidence="2 3" key="1">
    <citation type="submission" date="2018-11" db="EMBL/GenBank/DDBJ databases">
        <authorList>
            <consortium name="Pathogen Informatics"/>
        </authorList>
    </citation>
    <scope>NUCLEOTIDE SEQUENCE [LARGE SCALE GENOMIC DNA]</scope>
</reference>
<name>A0A3P6UJV1_DIBLA</name>
<evidence type="ECO:0000256" key="1">
    <source>
        <dbReference type="SAM" id="MobiDB-lite"/>
    </source>
</evidence>
<protein>
    <submittedName>
        <fullName evidence="2">Uncharacterized protein</fullName>
    </submittedName>
</protein>
<feature type="compositionally biased region" description="Low complexity" evidence="1">
    <location>
        <begin position="29"/>
        <end position="66"/>
    </location>
</feature>
<keyword evidence="3" id="KW-1185">Reference proteome</keyword>
<dbReference type="EMBL" id="UYRU01042741">
    <property type="protein sequence ID" value="VDK77551.1"/>
    <property type="molecule type" value="Genomic_DNA"/>
</dbReference>
<feature type="compositionally biased region" description="Polar residues" evidence="1">
    <location>
        <begin position="67"/>
        <end position="91"/>
    </location>
</feature>
<proteinExistence type="predicted"/>
<dbReference type="AlphaFoldDB" id="A0A3P6UJV1"/>